<keyword evidence="14" id="KW-0496">Mitochondrion</keyword>
<evidence type="ECO:0000313" key="21">
    <source>
        <dbReference type="EMBL" id="LAC19496.1"/>
    </source>
</evidence>
<dbReference type="GO" id="GO:0008137">
    <property type="term" value="F:NADH dehydrogenase (ubiquinone) activity"/>
    <property type="evidence" value="ECO:0007669"/>
    <property type="project" value="UniProtKB-EC"/>
</dbReference>
<sequence length="267" mass="29557">MAGVSANFETDMKKIIALSTLSQLGLMLITLRVGLSDLAFFHLVRHAIFKSSLFMCAGFIIHSMGGYQDSRIMSGLRGSAPFLRVLFGITNIALIGFPFLAGFYSKDIILEIIYFNTLNIWILVGVIVGTGLTISYSVRVVYLGGGKDVMLSRVRGVRDASFNVIKSVRGLLLGRVYVGYLFSWLFLVEGYRPILSGIEKRYTLGVIYIGGVSGFFYIGLKGYIINFKREGILFASLMWFIPFLRTKPLRALSVSEGGLKVKVLELG</sequence>
<dbReference type="InterPro" id="IPR010934">
    <property type="entry name" value="NADH_DH_su5_C"/>
</dbReference>
<keyword evidence="6" id="KW-0679">Respiratory chain</keyword>
<evidence type="ECO:0000256" key="4">
    <source>
        <dbReference type="ARBA" id="ARBA00021096"/>
    </source>
</evidence>
<dbReference type="GO" id="GO:0015990">
    <property type="term" value="P:electron transport coupled proton transport"/>
    <property type="evidence" value="ECO:0007669"/>
    <property type="project" value="TreeGrafter"/>
</dbReference>
<dbReference type="GO" id="GO:0005743">
    <property type="term" value="C:mitochondrial inner membrane"/>
    <property type="evidence" value="ECO:0007669"/>
    <property type="project" value="UniProtKB-SubCell"/>
</dbReference>
<evidence type="ECO:0000256" key="13">
    <source>
        <dbReference type="ARBA" id="ARBA00023075"/>
    </source>
</evidence>
<feature type="domain" description="NADH:quinone oxidoreductase/Mrp antiporter transmembrane" evidence="19">
    <location>
        <begin position="1"/>
        <end position="130"/>
    </location>
</feature>
<comment type="function">
    <text evidence="1">Core subunit of the mitochondrial membrane respiratory chain NADH dehydrogenase (Complex I) that is believed to belong to the minimal assembly required for catalysis. Complex I functions in the transfer of electrons from NADH to the respiratory chain. The immediate electron acceptor for the enzyme is believed to be ubiquinone.</text>
</comment>
<evidence type="ECO:0000256" key="14">
    <source>
        <dbReference type="ARBA" id="ARBA00023128"/>
    </source>
</evidence>
<dbReference type="Pfam" id="PF06455">
    <property type="entry name" value="NADH5_C"/>
    <property type="match status" value="1"/>
</dbReference>
<dbReference type="GO" id="GO:0003954">
    <property type="term" value="F:NADH dehydrogenase activity"/>
    <property type="evidence" value="ECO:0007669"/>
    <property type="project" value="TreeGrafter"/>
</dbReference>
<dbReference type="EC" id="7.1.1.2" evidence="3"/>
<evidence type="ECO:0000256" key="3">
    <source>
        <dbReference type="ARBA" id="ARBA00012944"/>
    </source>
</evidence>
<feature type="transmembrane region" description="Helical" evidence="18">
    <location>
        <begin position="47"/>
        <end position="65"/>
    </location>
</feature>
<feature type="transmembrane region" description="Helical" evidence="18">
    <location>
        <begin position="85"/>
        <end position="105"/>
    </location>
</feature>
<evidence type="ECO:0000256" key="8">
    <source>
        <dbReference type="ARBA" id="ARBA00022792"/>
    </source>
</evidence>
<feature type="transmembrane region" description="Helical" evidence="18">
    <location>
        <begin position="15"/>
        <end position="35"/>
    </location>
</feature>
<evidence type="ECO:0000256" key="17">
    <source>
        <dbReference type="ARBA" id="ARBA00049551"/>
    </source>
</evidence>
<proteinExistence type="evidence at transcript level"/>
<protein>
    <recommendedName>
        <fullName evidence="4">NADH-ubiquinone oxidoreductase chain 5</fullName>
        <ecNumber evidence="3">7.1.1.2</ecNumber>
    </recommendedName>
    <alternativeName>
        <fullName evidence="16">NADH dehydrogenase subunit 5</fullName>
    </alternativeName>
</protein>
<comment type="subcellular location">
    <subcellularLocation>
        <location evidence="2">Mitochondrion inner membrane</location>
        <topology evidence="2">Multi-pass membrane protein</topology>
    </subcellularLocation>
</comment>
<feature type="transmembrane region" description="Helical" evidence="18">
    <location>
        <begin position="202"/>
        <end position="220"/>
    </location>
</feature>
<keyword evidence="12" id="KW-0520">NAD</keyword>
<feature type="domain" description="NADH dehydrogenase subunit 5 C-terminal" evidence="20">
    <location>
        <begin position="136"/>
        <end position="260"/>
    </location>
</feature>
<dbReference type="InterPro" id="IPR001750">
    <property type="entry name" value="ND/Mrp_TM"/>
</dbReference>
<evidence type="ECO:0000256" key="10">
    <source>
        <dbReference type="ARBA" id="ARBA00022982"/>
    </source>
</evidence>
<evidence type="ECO:0000256" key="18">
    <source>
        <dbReference type="SAM" id="Phobius"/>
    </source>
</evidence>
<accession>A0A6A7FLQ2</accession>
<evidence type="ECO:0000256" key="7">
    <source>
        <dbReference type="ARBA" id="ARBA00022692"/>
    </source>
</evidence>
<feature type="transmembrane region" description="Helical" evidence="18">
    <location>
        <begin position="172"/>
        <end position="190"/>
    </location>
</feature>
<dbReference type="InterPro" id="IPR003945">
    <property type="entry name" value="NU5C-like"/>
</dbReference>
<dbReference type="PANTHER" id="PTHR42829:SF2">
    <property type="entry name" value="NADH-UBIQUINONE OXIDOREDUCTASE CHAIN 5"/>
    <property type="match status" value="1"/>
</dbReference>
<keyword evidence="5" id="KW-0813">Transport</keyword>
<evidence type="ECO:0000256" key="9">
    <source>
        <dbReference type="ARBA" id="ARBA00022967"/>
    </source>
</evidence>
<dbReference type="GO" id="GO:0042773">
    <property type="term" value="P:ATP synthesis coupled electron transport"/>
    <property type="evidence" value="ECO:0007669"/>
    <property type="project" value="InterPro"/>
</dbReference>
<organism evidence="21">
    <name type="scientific">Hirondellea gigas</name>
    <dbReference type="NCBI Taxonomy" id="1518452"/>
    <lineage>
        <taxon>Eukaryota</taxon>
        <taxon>Metazoa</taxon>
        <taxon>Ecdysozoa</taxon>
        <taxon>Arthropoda</taxon>
        <taxon>Crustacea</taxon>
        <taxon>Multicrustacea</taxon>
        <taxon>Malacostraca</taxon>
        <taxon>Eumalacostraca</taxon>
        <taxon>Peracarida</taxon>
        <taxon>Amphipoda</taxon>
        <taxon>Amphilochidea</taxon>
        <taxon>Lysianassida</taxon>
        <taxon>Lysianassidira</taxon>
        <taxon>Lysianassoidea</taxon>
        <taxon>Lysianassidae</taxon>
        <taxon>Hirondellea</taxon>
    </lineage>
</organism>
<keyword evidence="9" id="KW-1278">Translocase</keyword>
<keyword evidence="13" id="KW-0830">Ubiquinone</keyword>
<reference evidence="21" key="1">
    <citation type="submission" date="2017-11" db="EMBL/GenBank/DDBJ databases">
        <title>The sensing device of the deep-sea amphipod.</title>
        <authorList>
            <person name="Kobayashi H."/>
            <person name="Nagahama T."/>
            <person name="Arai W."/>
            <person name="Sasagawa Y."/>
            <person name="Umeda M."/>
            <person name="Hayashi T."/>
            <person name="Nikaido I."/>
            <person name="Watanabe H."/>
            <person name="Oguri K."/>
            <person name="Kitazato H."/>
            <person name="Fujioka K."/>
            <person name="Kido Y."/>
            <person name="Takami H."/>
        </authorList>
    </citation>
    <scope>NUCLEOTIDE SEQUENCE</scope>
    <source>
        <tissue evidence="21">Whole body</tissue>
    </source>
</reference>
<evidence type="ECO:0000256" key="12">
    <source>
        <dbReference type="ARBA" id="ARBA00023027"/>
    </source>
</evidence>
<evidence type="ECO:0000256" key="15">
    <source>
        <dbReference type="ARBA" id="ARBA00023136"/>
    </source>
</evidence>
<evidence type="ECO:0000256" key="5">
    <source>
        <dbReference type="ARBA" id="ARBA00022448"/>
    </source>
</evidence>
<dbReference type="EMBL" id="IACT01000041">
    <property type="protein sequence ID" value="LAC19496.1"/>
    <property type="molecule type" value="mRNA"/>
</dbReference>
<keyword evidence="15 18" id="KW-0472">Membrane</keyword>
<keyword evidence="10" id="KW-0249">Electron transport</keyword>
<dbReference type="PANTHER" id="PTHR42829">
    <property type="entry name" value="NADH-UBIQUINONE OXIDOREDUCTASE CHAIN 5"/>
    <property type="match status" value="1"/>
</dbReference>
<dbReference type="AlphaFoldDB" id="A0A6A7FLQ2"/>
<dbReference type="Pfam" id="PF00361">
    <property type="entry name" value="Proton_antipo_M"/>
    <property type="match status" value="1"/>
</dbReference>
<evidence type="ECO:0000256" key="2">
    <source>
        <dbReference type="ARBA" id="ARBA00004448"/>
    </source>
</evidence>
<evidence type="ECO:0000259" key="19">
    <source>
        <dbReference type="Pfam" id="PF00361"/>
    </source>
</evidence>
<keyword evidence="11 18" id="KW-1133">Transmembrane helix</keyword>
<keyword evidence="7 18" id="KW-0812">Transmembrane</keyword>
<evidence type="ECO:0000256" key="6">
    <source>
        <dbReference type="ARBA" id="ARBA00022660"/>
    </source>
</evidence>
<keyword evidence="8" id="KW-0999">Mitochondrion inner membrane</keyword>
<evidence type="ECO:0000256" key="16">
    <source>
        <dbReference type="ARBA" id="ARBA00031027"/>
    </source>
</evidence>
<evidence type="ECO:0000256" key="1">
    <source>
        <dbReference type="ARBA" id="ARBA00003257"/>
    </source>
</evidence>
<comment type="catalytic activity">
    <reaction evidence="17">
        <text>a ubiquinone + NADH + 5 H(+)(in) = a ubiquinol + NAD(+) + 4 H(+)(out)</text>
        <dbReference type="Rhea" id="RHEA:29091"/>
        <dbReference type="Rhea" id="RHEA-COMP:9565"/>
        <dbReference type="Rhea" id="RHEA-COMP:9566"/>
        <dbReference type="ChEBI" id="CHEBI:15378"/>
        <dbReference type="ChEBI" id="CHEBI:16389"/>
        <dbReference type="ChEBI" id="CHEBI:17976"/>
        <dbReference type="ChEBI" id="CHEBI:57540"/>
        <dbReference type="ChEBI" id="CHEBI:57945"/>
        <dbReference type="EC" id="7.1.1.2"/>
    </reaction>
</comment>
<evidence type="ECO:0000256" key="11">
    <source>
        <dbReference type="ARBA" id="ARBA00022989"/>
    </source>
</evidence>
<evidence type="ECO:0000259" key="20">
    <source>
        <dbReference type="Pfam" id="PF06455"/>
    </source>
</evidence>
<feature type="transmembrane region" description="Helical" evidence="18">
    <location>
        <begin position="117"/>
        <end position="138"/>
    </location>
</feature>
<name>A0A6A7FLQ2_9CRUS</name>